<evidence type="ECO:0008006" key="4">
    <source>
        <dbReference type="Google" id="ProtNLM"/>
    </source>
</evidence>
<dbReference type="KEGG" id="pbas:SMSP2_00767"/>
<protein>
    <recommendedName>
        <fullName evidence="4">DUF2961 domain-containing protein</fullName>
    </recommendedName>
</protein>
<dbReference type="EMBL" id="CP019646">
    <property type="protein sequence ID" value="AQQ70419.1"/>
    <property type="molecule type" value="Genomic_DNA"/>
</dbReference>
<organism evidence="2 3">
    <name type="scientific">Limihaloglobus sulfuriphilus</name>
    <dbReference type="NCBI Taxonomy" id="1851148"/>
    <lineage>
        <taxon>Bacteria</taxon>
        <taxon>Pseudomonadati</taxon>
        <taxon>Planctomycetota</taxon>
        <taxon>Phycisphaerae</taxon>
        <taxon>Sedimentisphaerales</taxon>
        <taxon>Sedimentisphaeraceae</taxon>
        <taxon>Limihaloglobus</taxon>
    </lineage>
</organism>
<keyword evidence="3" id="KW-1185">Reference proteome</keyword>
<proteinExistence type="predicted"/>
<feature type="region of interest" description="Disordered" evidence="1">
    <location>
        <begin position="54"/>
        <end position="85"/>
    </location>
</feature>
<dbReference type="InterPro" id="IPR021345">
    <property type="entry name" value="DUF2961"/>
</dbReference>
<dbReference type="Proteomes" id="UP000188181">
    <property type="component" value="Chromosome"/>
</dbReference>
<dbReference type="STRING" id="1851148.SMSP2_00767"/>
<evidence type="ECO:0000256" key="1">
    <source>
        <dbReference type="SAM" id="MobiDB-lite"/>
    </source>
</evidence>
<gene>
    <name evidence="2" type="ORF">SMSP2_00767</name>
</gene>
<evidence type="ECO:0000313" key="2">
    <source>
        <dbReference type="EMBL" id="AQQ70419.1"/>
    </source>
</evidence>
<accession>A0A1Q2MCP1</accession>
<dbReference type="Gene3D" id="2.60.120.1390">
    <property type="match status" value="1"/>
</dbReference>
<dbReference type="RefSeq" id="WP_222566397.1">
    <property type="nucleotide sequence ID" value="NZ_CP019646.1"/>
</dbReference>
<reference evidence="3" key="1">
    <citation type="submission" date="2017-02" db="EMBL/GenBank/DDBJ databases">
        <title>Comparative genomics and description of representatives of a novel lineage of planctomycetes thriving in anoxic sediments.</title>
        <authorList>
            <person name="Spring S."/>
            <person name="Bunk B."/>
            <person name="Sproer C."/>
        </authorList>
    </citation>
    <scope>NUCLEOTIDE SEQUENCE [LARGE SCALE GENOMIC DNA]</scope>
    <source>
        <strain evidence="3">SM-Chi-D1</strain>
    </source>
</reference>
<sequence length="556" mass="62223" precursor="true">MINYARHLILLLSIATIVLPSSSLATMEEEKSQEMARFGMESLHIISDVKTRSLSAENPTGEKGKGAMAVPNPNRQGPQPAGAGCADDLGQGWKVRPFVRVNKGETVTLMDNDGPGIIQHIWLVDGVLGENSLSRSHVLRFYWDRETTPSIEVPVADFFAVGHQTFAPVVSMPVTVHPANSLNCYWQMPFRKHAKITFSNESETDDLPLLAYQITYAETEVSDDAGYLHVQFRRARTGNHNPYVIVDDIRGKGKYVGTFISWSQRDEGWNGITEGEIKFYIDGDKEFPTICGTGTEDYFCHSFGLYADTSSLYTGNKRVSKPGEFPVLWSLYRWHIIDPIYFEKDLKITLQAMGWNKQTGKYRLLDDDIASVAYWYQTEPHAEFSKFPSVEERCKKVKPVAYLMKKIVRVEDAFECESLEILTKSPGTEAVIQDVSGIAIGVNGDKQLWVKPKKKGDYIELSIPSESTGAQSITLYTVKSHDYGILEFSVNGVDIPGTYDSYGTIAQRSDPIKLGEFVPIEGRFVLKVRIAGNNSLARLSGDYYYFGLDCIVLSVD</sequence>
<evidence type="ECO:0000313" key="3">
    <source>
        <dbReference type="Proteomes" id="UP000188181"/>
    </source>
</evidence>
<dbReference type="AlphaFoldDB" id="A0A1Q2MCP1"/>
<name>A0A1Q2MCP1_9BACT</name>
<dbReference type="Pfam" id="PF11175">
    <property type="entry name" value="DUF2961"/>
    <property type="match status" value="1"/>
</dbReference>